<proteinExistence type="predicted"/>
<evidence type="ECO:0000256" key="4">
    <source>
        <dbReference type="ARBA" id="ARBA00022692"/>
    </source>
</evidence>
<evidence type="ECO:0000256" key="2">
    <source>
        <dbReference type="ARBA" id="ARBA00022448"/>
    </source>
</evidence>
<feature type="transmembrane region" description="Helical" evidence="7">
    <location>
        <begin position="370"/>
        <end position="392"/>
    </location>
</feature>
<name>A0A5D4RQV4_9BACI</name>
<evidence type="ECO:0000259" key="8">
    <source>
        <dbReference type="PROSITE" id="PS50850"/>
    </source>
</evidence>
<dbReference type="Gene3D" id="1.20.1250.20">
    <property type="entry name" value="MFS general substrate transporter like domains"/>
    <property type="match status" value="1"/>
</dbReference>
<organism evidence="9 10">
    <name type="scientific">Bacillus infantis</name>
    <dbReference type="NCBI Taxonomy" id="324767"/>
    <lineage>
        <taxon>Bacteria</taxon>
        <taxon>Bacillati</taxon>
        <taxon>Bacillota</taxon>
        <taxon>Bacilli</taxon>
        <taxon>Bacillales</taxon>
        <taxon>Bacillaceae</taxon>
        <taxon>Bacillus</taxon>
    </lineage>
</organism>
<feature type="domain" description="Major facilitator superfamily (MFS) profile" evidence="8">
    <location>
        <begin position="212"/>
        <end position="407"/>
    </location>
</feature>
<dbReference type="InterPro" id="IPR020846">
    <property type="entry name" value="MFS_dom"/>
</dbReference>
<feature type="transmembrane region" description="Helical" evidence="7">
    <location>
        <begin position="138"/>
        <end position="159"/>
    </location>
</feature>
<evidence type="ECO:0000256" key="7">
    <source>
        <dbReference type="SAM" id="Phobius"/>
    </source>
</evidence>
<accession>A0A5D4RQV4</accession>
<dbReference type="GO" id="GO:0005886">
    <property type="term" value="C:plasma membrane"/>
    <property type="evidence" value="ECO:0007669"/>
    <property type="project" value="UniProtKB-SubCell"/>
</dbReference>
<dbReference type="InterPro" id="IPR036259">
    <property type="entry name" value="MFS_trans_sf"/>
</dbReference>
<feature type="transmembrane region" description="Helical" evidence="7">
    <location>
        <begin position="41"/>
        <end position="60"/>
    </location>
</feature>
<feature type="transmembrane region" description="Helical" evidence="7">
    <location>
        <begin position="341"/>
        <end position="364"/>
    </location>
</feature>
<dbReference type="PROSITE" id="PS50850">
    <property type="entry name" value="MFS"/>
    <property type="match status" value="1"/>
</dbReference>
<dbReference type="EMBL" id="VTER01000001">
    <property type="protein sequence ID" value="TYS52198.1"/>
    <property type="molecule type" value="Genomic_DNA"/>
</dbReference>
<keyword evidence="2" id="KW-0813">Transport</keyword>
<dbReference type="AlphaFoldDB" id="A0A5D4RQV4"/>
<keyword evidence="5 7" id="KW-1133">Transmembrane helix</keyword>
<dbReference type="GO" id="GO:0022857">
    <property type="term" value="F:transmembrane transporter activity"/>
    <property type="evidence" value="ECO:0007669"/>
    <property type="project" value="InterPro"/>
</dbReference>
<protein>
    <submittedName>
        <fullName evidence="9">MFS transporter</fullName>
    </submittedName>
</protein>
<keyword evidence="3" id="KW-1003">Cell membrane</keyword>
<keyword evidence="6 7" id="KW-0472">Membrane</keyword>
<dbReference type="RefSeq" id="WP_148973174.1">
    <property type="nucleotide sequence ID" value="NZ_JBNIKT010000018.1"/>
</dbReference>
<evidence type="ECO:0000256" key="1">
    <source>
        <dbReference type="ARBA" id="ARBA00004651"/>
    </source>
</evidence>
<feature type="transmembrane region" description="Helical" evidence="7">
    <location>
        <begin position="214"/>
        <end position="236"/>
    </location>
</feature>
<feature type="transmembrane region" description="Helical" evidence="7">
    <location>
        <begin position="165"/>
        <end position="186"/>
    </location>
</feature>
<feature type="transmembrane region" description="Helical" evidence="7">
    <location>
        <begin position="99"/>
        <end position="117"/>
    </location>
</feature>
<dbReference type="CDD" id="cd06173">
    <property type="entry name" value="MFS_MefA_like"/>
    <property type="match status" value="1"/>
</dbReference>
<evidence type="ECO:0000256" key="3">
    <source>
        <dbReference type="ARBA" id="ARBA00022475"/>
    </source>
</evidence>
<feature type="transmembrane region" description="Helical" evidence="7">
    <location>
        <begin position="72"/>
        <end position="93"/>
    </location>
</feature>
<dbReference type="Pfam" id="PF07690">
    <property type="entry name" value="MFS_1"/>
    <property type="match status" value="1"/>
</dbReference>
<keyword evidence="4 7" id="KW-0812">Transmembrane</keyword>
<evidence type="ECO:0000256" key="6">
    <source>
        <dbReference type="ARBA" id="ARBA00023136"/>
    </source>
</evidence>
<feature type="transmembrane region" description="Helical" evidence="7">
    <location>
        <begin position="281"/>
        <end position="297"/>
    </location>
</feature>
<comment type="subcellular location">
    <subcellularLocation>
        <location evidence="1">Cell membrane</location>
        <topology evidence="1">Multi-pass membrane protein</topology>
    </subcellularLocation>
</comment>
<reference evidence="9 10" key="1">
    <citation type="submission" date="2019-08" db="EMBL/GenBank/DDBJ databases">
        <title>Bacillus genomes from the desert of Cuatro Cienegas, Coahuila.</title>
        <authorList>
            <person name="Olmedo-Alvarez G."/>
        </authorList>
    </citation>
    <scope>NUCLEOTIDE SEQUENCE [LARGE SCALE GENOMIC DNA]</scope>
    <source>
        <strain evidence="9 10">CH446_14T</strain>
    </source>
</reference>
<dbReference type="SUPFAM" id="SSF103473">
    <property type="entry name" value="MFS general substrate transporter"/>
    <property type="match status" value="1"/>
</dbReference>
<feature type="transmembrane region" description="Helical" evidence="7">
    <location>
        <begin position="248"/>
        <end position="269"/>
    </location>
</feature>
<comment type="caution">
    <text evidence="9">The sequence shown here is derived from an EMBL/GenBank/DDBJ whole genome shotgun (WGS) entry which is preliminary data.</text>
</comment>
<sequence length="407" mass="44616">MIWKMKPFRYLWAGAAASEAGGALGTFCNSIMVYELTGSKLALGSMWLLYYLPSLILQLISGPFIDKWSRKWIMVVSQWTRSLFFLLPFVMISTSQLEVWHIYAAQIAVGLVSPFYIPASQALLPSLIKGDRLQSANAVLDGTVRLLSMMIPMTGGFVIERAGTEVSLLLVTIFLLISGSFLLFIAEPEEERTIRKTWLEEFKEGIFYYIRNPLLLWLGIFLAFVQFGVGAAMVLNLPYIIDELSESYGSYGVFMAGFPVGYLAGTLLIGKVRISNRRTSMLGALMAGGSTYILLAINTSLAAAVAIEAAAGISMAFFNIQSTVIYQQTVPDHLRGKVFSARLFIIRGAMPLGVLAGTLLGSLWGVRPMFLLIGALIIAASAIGLLHPYFAFLNNQTGHQVQGTETD</sequence>
<dbReference type="Proteomes" id="UP000322139">
    <property type="component" value="Unassembled WGS sequence"/>
</dbReference>
<evidence type="ECO:0000313" key="10">
    <source>
        <dbReference type="Proteomes" id="UP000322139"/>
    </source>
</evidence>
<evidence type="ECO:0000313" key="9">
    <source>
        <dbReference type="EMBL" id="TYS52198.1"/>
    </source>
</evidence>
<evidence type="ECO:0000256" key="5">
    <source>
        <dbReference type="ARBA" id="ARBA00022989"/>
    </source>
</evidence>
<gene>
    <name evidence="9" type="ORF">FZD51_01810</name>
</gene>
<dbReference type="InterPro" id="IPR011701">
    <property type="entry name" value="MFS"/>
</dbReference>
<dbReference type="PANTHER" id="PTHR43266">
    <property type="entry name" value="MACROLIDE-EFFLUX PROTEIN"/>
    <property type="match status" value="1"/>
</dbReference>
<dbReference type="PANTHER" id="PTHR43266:SF10">
    <property type="entry name" value="BACILYSIN EXPORTER BACE-RELATED"/>
    <property type="match status" value="1"/>
</dbReference>